<keyword evidence="3" id="KW-0813">Transport</keyword>
<comment type="similarity">
    <text evidence="2">Belongs to the outer membrane factor (OMF) (TC 1.B.17) family.</text>
</comment>
<organism evidence="8 9">
    <name type="scientific">Acidovorax carolinensis</name>
    <dbReference type="NCBI Taxonomy" id="553814"/>
    <lineage>
        <taxon>Bacteria</taxon>
        <taxon>Pseudomonadati</taxon>
        <taxon>Pseudomonadota</taxon>
        <taxon>Betaproteobacteria</taxon>
        <taxon>Burkholderiales</taxon>
        <taxon>Comamonadaceae</taxon>
        <taxon>Acidovorax</taxon>
    </lineage>
</organism>
<evidence type="ECO:0000256" key="3">
    <source>
        <dbReference type="ARBA" id="ARBA00022448"/>
    </source>
</evidence>
<evidence type="ECO:0000313" key="8">
    <source>
        <dbReference type="EMBL" id="ART61103.1"/>
    </source>
</evidence>
<dbReference type="GO" id="GO:0009279">
    <property type="term" value="C:cell outer membrane"/>
    <property type="evidence" value="ECO:0007669"/>
    <property type="project" value="UniProtKB-SubCell"/>
</dbReference>
<gene>
    <name evidence="8" type="ORF">CBP36_19195</name>
</gene>
<reference evidence="8" key="1">
    <citation type="submission" date="2017-05" db="EMBL/GenBank/DDBJ databases">
        <title>Polyphasic characterization of four soil-derived phenanthrene-degrading Acidovorax strains and proposal of Acidovorax phenanthrenivorans sp. nov.</title>
        <authorList>
            <person name="Singleton D."/>
            <person name="Lee J."/>
            <person name="Dickey A.N."/>
            <person name="Stroud A."/>
            <person name="Scholl E.H."/>
            <person name="Wright F.A."/>
            <person name="Aitken M.D."/>
        </authorList>
    </citation>
    <scope>NUCLEOTIDE SEQUENCE</scope>
    <source>
        <strain evidence="8">P4</strain>
        <plasmid evidence="8">pACP4.1</plasmid>
    </source>
</reference>
<dbReference type="GO" id="GO:0015288">
    <property type="term" value="F:porin activity"/>
    <property type="evidence" value="ECO:0007669"/>
    <property type="project" value="TreeGrafter"/>
</dbReference>
<protein>
    <submittedName>
        <fullName evidence="8">Uncharacterized protein</fullName>
    </submittedName>
</protein>
<accession>A0A240UJ53</accession>
<sequence length="415" mass="45207">MKQWIAIAGSAALMTLSAPAGAWVNGSVPELLATPLVRQALDQDPAVLEARRTLAASGHGAAALRAGAHEWTTRATLQSRRYGAGGRSNEWEAGLERAFRIGGKAKLDGDIGDVEIGIAKAQVGEALHESARTLADLWMDVVASRRLKDVITEQRGFAQDSLKAVESRRKAGDASVLEVNLATTDLIEVDRQLNAATTAEAKAQAKLRARFPLITELPQPIADPLPLETPQAQWLERILAESDPIRVAEGLAKKAALTADRLRADRTPDPTVGVFVASEARRSERIYGVSVSIPLAGTYRNERMLQALQEAEAARTRLDGKRREVEMEVTETYIDAMGSYERWRLTSQGLTATQNSARLTQRAYSLGEVDLQGLLLARKQALDATIAAEQARVEALRAQSRLMIDAHLVWDLEED</sequence>
<evidence type="ECO:0000313" key="9">
    <source>
        <dbReference type="Proteomes" id="UP000194440"/>
    </source>
</evidence>
<keyword evidence="4" id="KW-1134">Transmembrane beta strand</keyword>
<proteinExistence type="inferred from homology"/>
<dbReference type="KEGG" id="acis:CBP35_19145"/>
<keyword evidence="7" id="KW-0998">Cell outer membrane</keyword>
<name>A0A240TYW2_9BURK</name>
<dbReference type="GO" id="GO:1990281">
    <property type="term" value="C:efflux pump complex"/>
    <property type="evidence" value="ECO:0007669"/>
    <property type="project" value="TreeGrafter"/>
</dbReference>
<dbReference type="AlphaFoldDB" id="A0A240TYW2"/>
<keyword evidence="6" id="KW-0472">Membrane</keyword>
<keyword evidence="9" id="KW-1185">Reference proteome</keyword>
<dbReference type="GO" id="GO:0015562">
    <property type="term" value="F:efflux transmembrane transporter activity"/>
    <property type="evidence" value="ECO:0007669"/>
    <property type="project" value="InterPro"/>
</dbReference>
<comment type="subcellular location">
    <subcellularLocation>
        <location evidence="1">Cell outer membrane</location>
    </subcellularLocation>
</comment>
<evidence type="ECO:0000256" key="2">
    <source>
        <dbReference type="ARBA" id="ARBA00007613"/>
    </source>
</evidence>
<dbReference type="InterPro" id="IPR051906">
    <property type="entry name" value="TolC-like"/>
</dbReference>
<dbReference type="KEGG" id="acip:CBP36_19195"/>
<accession>A0A240TYW2</accession>
<dbReference type="InterPro" id="IPR003423">
    <property type="entry name" value="OMP_efflux"/>
</dbReference>
<evidence type="ECO:0000256" key="7">
    <source>
        <dbReference type="ARBA" id="ARBA00023237"/>
    </source>
</evidence>
<dbReference type="SUPFAM" id="SSF56954">
    <property type="entry name" value="Outer membrane efflux proteins (OEP)"/>
    <property type="match status" value="1"/>
</dbReference>
<dbReference type="PANTHER" id="PTHR30026">
    <property type="entry name" value="OUTER MEMBRANE PROTEIN TOLC"/>
    <property type="match status" value="1"/>
</dbReference>
<dbReference type="EMBL" id="CP021367">
    <property type="protein sequence ID" value="ART61103.1"/>
    <property type="molecule type" value="Genomic_DNA"/>
</dbReference>
<evidence type="ECO:0000256" key="1">
    <source>
        <dbReference type="ARBA" id="ARBA00004442"/>
    </source>
</evidence>
<geneLocation type="plasmid" evidence="8 9">
    <name>pACP4.1</name>
</geneLocation>
<evidence type="ECO:0000256" key="5">
    <source>
        <dbReference type="ARBA" id="ARBA00022692"/>
    </source>
</evidence>
<dbReference type="Proteomes" id="UP000194440">
    <property type="component" value="Plasmid pACP4.1"/>
</dbReference>
<dbReference type="Gene3D" id="1.20.1600.10">
    <property type="entry name" value="Outer membrane efflux proteins (OEP)"/>
    <property type="match status" value="1"/>
</dbReference>
<dbReference type="KEGG" id="acid:CBP33_18745"/>
<keyword evidence="8" id="KW-0614">Plasmid</keyword>
<dbReference type="OrthoDB" id="7616984at2"/>
<keyword evidence="5" id="KW-0812">Transmembrane</keyword>
<evidence type="ECO:0000256" key="4">
    <source>
        <dbReference type="ARBA" id="ARBA00022452"/>
    </source>
</evidence>
<dbReference type="RefSeq" id="WP_086914280.1">
    <property type="nucleotide sequence ID" value="NZ_CP021360.1"/>
</dbReference>
<dbReference type="Pfam" id="PF02321">
    <property type="entry name" value="OEP"/>
    <property type="match status" value="1"/>
</dbReference>
<evidence type="ECO:0000256" key="6">
    <source>
        <dbReference type="ARBA" id="ARBA00023136"/>
    </source>
</evidence>
<dbReference type="PANTHER" id="PTHR30026:SF20">
    <property type="entry name" value="OUTER MEMBRANE PROTEIN TOLC"/>
    <property type="match status" value="1"/>
</dbReference>